<dbReference type="AlphaFoldDB" id="A0A432WAR2"/>
<feature type="domain" description="Flavin reductase like" evidence="5">
    <location>
        <begin position="26"/>
        <end position="167"/>
    </location>
</feature>
<keyword evidence="7" id="KW-1185">Reference proteome</keyword>
<proteinExistence type="inferred from homology"/>
<comment type="caution">
    <text evidence="6">The sequence shown here is derived from an EMBL/GenBank/DDBJ whole genome shotgun (WGS) entry which is preliminary data.</text>
</comment>
<sequence length="203" mass="22579">MQHITRHDLDKLPSRYRAHMINSLSGFKSANLLATADEQGNTNLAMISSVVHLGAEPPLIGFIMRPNTVPRHSLDNIRQTGVFTLNHVHPGMLQPAHQSAAKYEREISEFDATGLTPMYHESFHAPAVTESRVRIGLQLLEIVPIKHNGTEMVIAEICWLNIPANIQQEDGYLDIEEAGSVSVSGLDSYHTTVRINRLAYPKP</sequence>
<keyword evidence="3" id="KW-0288">FMN</keyword>
<evidence type="ECO:0000256" key="4">
    <source>
        <dbReference type="ARBA" id="ARBA00038054"/>
    </source>
</evidence>
<dbReference type="GO" id="GO:0010181">
    <property type="term" value="F:FMN binding"/>
    <property type="evidence" value="ECO:0007669"/>
    <property type="project" value="InterPro"/>
</dbReference>
<evidence type="ECO:0000313" key="6">
    <source>
        <dbReference type="EMBL" id="RUO26678.1"/>
    </source>
</evidence>
<dbReference type="InterPro" id="IPR002563">
    <property type="entry name" value="Flavin_Rdtase-like_dom"/>
</dbReference>
<dbReference type="EMBL" id="PIPL01000001">
    <property type="protein sequence ID" value="RUO26678.1"/>
    <property type="molecule type" value="Genomic_DNA"/>
</dbReference>
<dbReference type="PANTHER" id="PTHR33798">
    <property type="entry name" value="FLAVOPROTEIN OXYGENASE"/>
    <property type="match status" value="1"/>
</dbReference>
<dbReference type="OrthoDB" id="5293996at2"/>
<accession>A0A432WAR2</accession>
<dbReference type="Proteomes" id="UP000288293">
    <property type="component" value="Unassembled WGS sequence"/>
</dbReference>
<organism evidence="6 7">
    <name type="scientific">Aliidiomarina minuta</name>
    <dbReference type="NCBI Taxonomy" id="880057"/>
    <lineage>
        <taxon>Bacteria</taxon>
        <taxon>Pseudomonadati</taxon>
        <taxon>Pseudomonadota</taxon>
        <taxon>Gammaproteobacteria</taxon>
        <taxon>Alteromonadales</taxon>
        <taxon>Idiomarinaceae</taxon>
        <taxon>Aliidiomarina</taxon>
    </lineage>
</organism>
<evidence type="ECO:0000256" key="3">
    <source>
        <dbReference type="ARBA" id="ARBA00022643"/>
    </source>
</evidence>
<gene>
    <name evidence="6" type="ORF">CWE09_08250</name>
</gene>
<dbReference type="Pfam" id="PF01613">
    <property type="entry name" value="Flavin_Reduct"/>
    <property type="match status" value="1"/>
</dbReference>
<comment type="similarity">
    <text evidence="4">Belongs to the flavoredoxin family.</text>
</comment>
<evidence type="ECO:0000259" key="5">
    <source>
        <dbReference type="Pfam" id="PF01613"/>
    </source>
</evidence>
<reference evidence="6 7" key="1">
    <citation type="journal article" date="2011" name="Front. Microbiol.">
        <title>Genomic signatures of strain selection and enhancement in Bacillus atrophaeus var. globigii, a historical biowarfare simulant.</title>
        <authorList>
            <person name="Gibbons H.S."/>
            <person name="Broomall S.M."/>
            <person name="McNew L.A."/>
            <person name="Daligault H."/>
            <person name="Chapman C."/>
            <person name="Bruce D."/>
            <person name="Karavis M."/>
            <person name="Krepps M."/>
            <person name="McGregor P.A."/>
            <person name="Hong C."/>
            <person name="Park K.H."/>
            <person name="Akmal A."/>
            <person name="Feldman A."/>
            <person name="Lin J.S."/>
            <person name="Chang W.E."/>
            <person name="Higgs B.W."/>
            <person name="Demirev P."/>
            <person name="Lindquist J."/>
            <person name="Liem A."/>
            <person name="Fochler E."/>
            <person name="Read T.D."/>
            <person name="Tapia R."/>
            <person name="Johnson S."/>
            <person name="Bishop-Lilly K.A."/>
            <person name="Detter C."/>
            <person name="Han C."/>
            <person name="Sozhamannan S."/>
            <person name="Rosenzweig C.N."/>
            <person name="Skowronski E.W."/>
        </authorList>
    </citation>
    <scope>NUCLEOTIDE SEQUENCE [LARGE SCALE GENOMIC DNA]</scope>
    <source>
        <strain evidence="6 7">MLST1</strain>
    </source>
</reference>
<dbReference type="PANTHER" id="PTHR33798:SF5">
    <property type="entry name" value="FLAVIN REDUCTASE LIKE DOMAIN-CONTAINING PROTEIN"/>
    <property type="match status" value="1"/>
</dbReference>
<evidence type="ECO:0000256" key="2">
    <source>
        <dbReference type="ARBA" id="ARBA00022630"/>
    </source>
</evidence>
<dbReference type="RefSeq" id="WP_126803488.1">
    <property type="nucleotide sequence ID" value="NZ_PIPL01000001.1"/>
</dbReference>
<dbReference type="Gene3D" id="2.30.110.10">
    <property type="entry name" value="Electron Transport, Fmn-binding Protein, Chain A"/>
    <property type="match status" value="1"/>
</dbReference>
<keyword evidence="2" id="KW-0285">Flavoprotein</keyword>
<dbReference type="SUPFAM" id="SSF50475">
    <property type="entry name" value="FMN-binding split barrel"/>
    <property type="match status" value="1"/>
</dbReference>
<name>A0A432WAR2_9GAMM</name>
<comment type="cofactor">
    <cofactor evidence="1">
        <name>FMN</name>
        <dbReference type="ChEBI" id="CHEBI:58210"/>
    </cofactor>
</comment>
<dbReference type="GO" id="GO:0016646">
    <property type="term" value="F:oxidoreductase activity, acting on the CH-NH group of donors, NAD or NADP as acceptor"/>
    <property type="evidence" value="ECO:0007669"/>
    <property type="project" value="UniProtKB-ARBA"/>
</dbReference>
<evidence type="ECO:0000256" key="1">
    <source>
        <dbReference type="ARBA" id="ARBA00001917"/>
    </source>
</evidence>
<protein>
    <submittedName>
        <fullName evidence="6">Flavin oxidoreductase</fullName>
    </submittedName>
</protein>
<evidence type="ECO:0000313" key="7">
    <source>
        <dbReference type="Proteomes" id="UP000288293"/>
    </source>
</evidence>
<dbReference type="InterPro" id="IPR012349">
    <property type="entry name" value="Split_barrel_FMN-bd"/>
</dbReference>